<protein>
    <submittedName>
        <fullName evidence="2">Uncharacterized protein</fullName>
    </submittedName>
</protein>
<feature type="compositionally biased region" description="Basic and acidic residues" evidence="1">
    <location>
        <begin position="83"/>
        <end position="95"/>
    </location>
</feature>
<reference evidence="2" key="1">
    <citation type="submission" date="2020-10" db="EMBL/GenBank/DDBJ databases">
        <authorList>
            <person name="Han B."/>
            <person name="Lu T."/>
            <person name="Zhao Q."/>
            <person name="Huang X."/>
            <person name="Zhao Y."/>
        </authorList>
    </citation>
    <scope>NUCLEOTIDE SEQUENCE</scope>
</reference>
<evidence type="ECO:0000313" key="2">
    <source>
        <dbReference type="EMBL" id="CAD6266470.1"/>
    </source>
</evidence>
<evidence type="ECO:0000256" key="1">
    <source>
        <dbReference type="SAM" id="MobiDB-lite"/>
    </source>
</evidence>
<gene>
    <name evidence="2" type="ORF">NCGR_LOCUS49775</name>
</gene>
<dbReference type="AlphaFoldDB" id="A0A811R8U3"/>
<dbReference type="EMBL" id="CAJGYO010000013">
    <property type="protein sequence ID" value="CAD6266470.1"/>
    <property type="molecule type" value="Genomic_DNA"/>
</dbReference>
<organism evidence="2 3">
    <name type="scientific">Miscanthus lutarioriparius</name>
    <dbReference type="NCBI Taxonomy" id="422564"/>
    <lineage>
        <taxon>Eukaryota</taxon>
        <taxon>Viridiplantae</taxon>
        <taxon>Streptophyta</taxon>
        <taxon>Embryophyta</taxon>
        <taxon>Tracheophyta</taxon>
        <taxon>Spermatophyta</taxon>
        <taxon>Magnoliopsida</taxon>
        <taxon>Liliopsida</taxon>
        <taxon>Poales</taxon>
        <taxon>Poaceae</taxon>
        <taxon>PACMAD clade</taxon>
        <taxon>Panicoideae</taxon>
        <taxon>Andropogonodae</taxon>
        <taxon>Andropogoneae</taxon>
        <taxon>Saccharinae</taxon>
        <taxon>Miscanthus</taxon>
    </lineage>
</organism>
<keyword evidence="3" id="KW-1185">Reference proteome</keyword>
<comment type="caution">
    <text evidence="2">The sequence shown here is derived from an EMBL/GenBank/DDBJ whole genome shotgun (WGS) entry which is preliminary data.</text>
</comment>
<accession>A0A811R8U3</accession>
<feature type="region of interest" description="Disordered" evidence="1">
    <location>
        <begin position="45"/>
        <end position="95"/>
    </location>
</feature>
<name>A0A811R8U3_9POAL</name>
<dbReference type="Proteomes" id="UP000604825">
    <property type="component" value="Unassembled WGS sequence"/>
</dbReference>
<proteinExistence type="predicted"/>
<evidence type="ECO:0000313" key="3">
    <source>
        <dbReference type="Proteomes" id="UP000604825"/>
    </source>
</evidence>
<sequence>MWALRCRSGMRALVHRHNRRHDAPGLRCLPNAVPVSDRRARCHRQACNRHRRPSPGTRSPQRPLPWRGHSATDSSISMFVADVEDHRPCDRRTKT</sequence>